<dbReference type="InterPro" id="IPR045357">
    <property type="entry name" value="Aminopeptidase_N-like_N"/>
</dbReference>
<dbReference type="Gene3D" id="2.60.40.1730">
    <property type="entry name" value="tricorn interacting facor f3 domain"/>
    <property type="match status" value="1"/>
</dbReference>
<evidence type="ECO:0000313" key="18">
    <source>
        <dbReference type="EMBL" id="RKH39955.1"/>
    </source>
</evidence>
<keyword evidence="19" id="KW-1185">Reference proteome</keyword>
<dbReference type="Gene3D" id="2.60.40.1910">
    <property type="match status" value="1"/>
</dbReference>
<evidence type="ECO:0000256" key="9">
    <source>
        <dbReference type="PIRSR" id="PIRSR634016-1"/>
    </source>
</evidence>
<feature type="signal peptide" evidence="14">
    <location>
        <begin position="1"/>
        <end position="17"/>
    </location>
</feature>
<dbReference type="InterPro" id="IPR014782">
    <property type="entry name" value="Peptidase_M1_dom"/>
</dbReference>
<evidence type="ECO:0000259" key="17">
    <source>
        <dbReference type="Pfam" id="PF17900"/>
    </source>
</evidence>
<organism evidence="18 19">
    <name type="scientific">Corallococcus sicarius</name>
    <dbReference type="NCBI Taxonomy" id="2316726"/>
    <lineage>
        <taxon>Bacteria</taxon>
        <taxon>Pseudomonadati</taxon>
        <taxon>Myxococcota</taxon>
        <taxon>Myxococcia</taxon>
        <taxon>Myxococcales</taxon>
        <taxon>Cystobacterineae</taxon>
        <taxon>Myxococcaceae</taxon>
        <taxon>Corallococcus</taxon>
    </lineage>
</organism>
<dbReference type="GO" id="GO:0043171">
    <property type="term" value="P:peptide catabolic process"/>
    <property type="evidence" value="ECO:0007669"/>
    <property type="project" value="TreeGrafter"/>
</dbReference>
<keyword evidence="7 10" id="KW-0862">Zinc</keyword>
<evidence type="ECO:0000256" key="4">
    <source>
        <dbReference type="ARBA" id="ARBA00022670"/>
    </source>
</evidence>
<name>A0A3A8NFI4_9BACT</name>
<feature type="chain" id="PRO_5017487419" description="Aminopeptidase" evidence="14">
    <location>
        <begin position="18"/>
        <end position="919"/>
    </location>
</feature>
<dbReference type="OrthoDB" id="9816201at2"/>
<feature type="domain" description="Aminopeptidase N-like N-terminal" evidence="17">
    <location>
        <begin position="59"/>
        <end position="235"/>
    </location>
</feature>
<dbReference type="GO" id="GO:0070006">
    <property type="term" value="F:metalloaminopeptidase activity"/>
    <property type="evidence" value="ECO:0007669"/>
    <property type="project" value="TreeGrafter"/>
</dbReference>
<feature type="site" description="Transition state stabilizer" evidence="11">
    <location>
        <position position="428"/>
    </location>
</feature>
<dbReference type="InterPro" id="IPR001930">
    <property type="entry name" value="Peptidase_M1"/>
</dbReference>
<comment type="catalytic activity">
    <reaction evidence="1">
        <text>Release of an N-terminal amino acid, Xaa-|-Yaa- from a peptide, amide or arylamide. Xaa is preferably Ala, but may be most amino acids including Pro (slow action). When a terminal hydrophobic residue is followed by a prolyl residue, the two may be released as an intact Xaa-Pro dipeptide.</text>
        <dbReference type="EC" id="3.4.11.2"/>
    </reaction>
</comment>
<dbReference type="InterPro" id="IPR042097">
    <property type="entry name" value="Aminopeptidase_N-like_N_sf"/>
</dbReference>
<feature type="region of interest" description="Disordered" evidence="13">
    <location>
        <begin position="26"/>
        <end position="50"/>
    </location>
</feature>
<dbReference type="PANTHER" id="PTHR11533">
    <property type="entry name" value="PROTEASE M1 ZINC METALLOPROTEASE"/>
    <property type="match status" value="1"/>
</dbReference>
<dbReference type="CDD" id="cd09601">
    <property type="entry name" value="M1_APN-Q_like"/>
    <property type="match status" value="1"/>
</dbReference>
<evidence type="ECO:0000259" key="15">
    <source>
        <dbReference type="Pfam" id="PF01433"/>
    </source>
</evidence>
<dbReference type="Pfam" id="PF01433">
    <property type="entry name" value="Peptidase_M1"/>
    <property type="match status" value="1"/>
</dbReference>
<keyword evidence="4 12" id="KW-0645">Protease</keyword>
<evidence type="ECO:0000256" key="8">
    <source>
        <dbReference type="ARBA" id="ARBA00023049"/>
    </source>
</evidence>
<dbReference type="GO" id="GO:0042277">
    <property type="term" value="F:peptide binding"/>
    <property type="evidence" value="ECO:0007669"/>
    <property type="project" value="TreeGrafter"/>
</dbReference>
<gene>
    <name evidence="18" type="ORF">D7X12_22200</name>
</gene>
<feature type="binding site" evidence="10">
    <location>
        <position position="366"/>
    </location>
    <ligand>
        <name>Zn(2+)</name>
        <dbReference type="ChEBI" id="CHEBI:29105"/>
        <note>catalytic</note>
    </ligand>
</feature>
<dbReference type="EC" id="3.4.11.-" evidence="12"/>
<evidence type="ECO:0000256" key="14">
    <source>
        <dbReference type="SAM" id="SignalP"/>
    </source>
</evidence>
<dbReference type="GO" id="GO:0005615">
    <property type="term" value="C:extracellular space"/>
    <property type="evidence" value="ECO:0007669"/>
    <property type="project" value="TreeGrafter"/>
</dbReference>
<evidence type="ECO:0000256" key="1">
    <source>
        <dbReference type="ARBA" id="ARBA00000098"/>
    </source>
</evidence>
<dbReference type="InterPro" id="IPR050344">
    <property type="entry name" value="Peptidase_M1_aminopeptidases"/>
</dbReference>
<accession>A0A3A8NFI4</accession>
<dbReference type="Gene3D" id="1.25.50.20">
    <property type="match status" value="1"/>
</dbReference>
<evidence type="ECO:0000256" key="6">
    <source>
        <dbReference type="ARBA" id="ARBA00022801"/>
    </source>
</evidence>
<evidence type="ECO:0000256" key="3">
    <source>
        <dbReference type="ARBA" id="ARBA00022438"/>
    </source>
</evidence>
<dbReference type="GO" id="GO:0016020">
    <property type="term" value="C:membrane"/>
    <property type="evidence" value="ECO:0007669"/>
    <property type="project" value="TreeGrafter"/>
</dbReference>
<comment type="cofactor">
    <cofactor evidence="10 12">
        <name>Zn(2+)</name>
        <dbReference type="ChEBI" id="CHEBI:29105"/>
    </cofactor>
    <text evidence="10 12">Binds 1 zinc ion per subunit.</text>
</comment>
<dbReference type="PROSITE" id="PS51257">
    <property type="entry name" value="PROKAR_LIPOPROTEIN"/>
    <property type="match status" value="1"/>
</dbReference>
<sequence>MPNLLRPVALAAATFLAACGARQGAAPAPGAVETPPVSASAAQAAPTPPALRLPDDVRPTNYAIVLKVDPKAATFEGTVDIALDVKNPTQVVWLHGKGLIVKEATLEQGGITQPVKPSSAGEDFLGLSLEKPLVVGGAKLHIVYTGTASERETSGAFRVNEGGDWYVYTQLEPLGARRVFPSFDEPGFKVPWQLTFHVPEGNVAVTNTPQLAEEAGAQGWRIFRFAPTQPLPSYLIAFGVGPFDFLPARDAGQKQVKTRIITPRGRASEGAWAAKVTPDILERLEAYFGIPYAFEKLDVLAVPLLGGAMENPGLVTFNTRLILAKPEEDSVRRQRAFATVQVHELAHQWFGDLVTMAWWDDLWLNESFASWMEARIVESWQPTWDAAVERVQERNDALDADSAVSARFIRQPIRDSGDIQNAFDGITYAKGSAVLGMTEAWLGQDVLQKGIQRYLKAHAGRNATAKDFLEALAAESGKDVASVMNSFLDQTGAPFITATLLCDGGKPRVGLSQQRYVRLGSTPPAPQLWKVPVCVKYPGSSGKDVTACTLMTEAKAELPLPETKTCPAWVFPNADGAGYYRVRLAEDTRAKLMKTGLMKLSRAERVVLLGDALALAQAGALPAADALSLLTRVAEDPDRQVLGAGLELLELVAPRMLTEAQLPERTRFIRDTFGARARKLGFKPRPGESEDTRLMRPRLLELAGNEGEDPKLIAEARALADQWLKDRRSVSVEVVDPVLAIAAKHDPAFGTKLREALRTEKDRFQRQMMLGGLSNFRDTQQVQENLKLLLDPQQDIRENLWLLFGASRHASSRAVAYDFVKNHYDTLVGTEARPGLLPEGMDSRLPMMGMGACDAAQRQDLEAFFGPRSQKIPGSERHFQRMLENVDQCIALKEAQGASLQSFLSGTPAKPLPAPPAPR</sequence>
<comment type="caution">
    <text evidence="18">The sequence shown here is derived from an EMBL/GenBank/DDBJ whole genome shotgun (WGS) entry which is preliminary data.</text>
</comment>
<dbReference type="InterPro" id="IPR024571">
    <property type="entry name" value="ERAP1-like_C_dom"/>
</dbReference>
<feature type="binding site" evidence="10">
    <location>
        <position position="343"/>
    </location>
    <ligand>
        <name>Zn(2+)</name>
        <dbReference type="ChEBI" id="CHEBI:29105"/>
        <note>catalytic</note>
    </ligand>
</feature>
<evidence type="ECO:0000259" key="16">
    <source>
        <dbReference type="Pfam" id="PF11838"/>
    </source>
</evidence>
<dbReference type="Pfam" id="PF17900">
    <property type="entry name" value="Peptidase_M1_N"/>
    <property type="match status" value="1"/>
</dbReference>
<protein>
    <recommendedName>
        <fullName evidence="12">Aminopeptidase</fullName>
        <ecNumber evidence="12">3.4.11.-</ecNumber>
    </recommendedName>
</protein>
<keyword evidence="5 10" id="KW-0479">Metal-binding</keyword>
<feature type="active site" description="Proton acceptor" evidence="9">
    <location>
        <position position="344"/>
    </location>
</feature>
<dbReference type="SUPFAM" id="SSF55486">
    <property type="entry name" value="Metalloproteases ('zincins'), catalytic domain"/>
    <property type="match status" value="1"/>
</dbReference>
<dbReference type="GO" id="GO:0005737">
    <property type="term" value="C:cytoplasm"/>
    <property type="evidence" value="ECO:0007669"/>
    <property type="project" value="TreeGrafter"/>
</dbReference>
<dbReference type="Pfam" id="PF11838">
    <property type="entry name" value="ERAP1_C"/>
    <property type="match status" value="1"/>
</dbReference>
<feature type="compositionally biased region" description="Low complexity" evidence="13">
    <location>
        <begin position="26"/>
        <end position="45"/>
    </location>
</feature>
<keyword evidence="14" id="KW-0732">Signal</keyword>
<evidence type="ECO:0000256" key="13">
    <source>
        <dbReference type="SAM" id="MobiDB-lite"/>
    </source>
</evidence>
<keyword evidence="6 12" id="KW-0378">Hydrolase</keyword>
<dbReference type="PANTHER" id="PTHR11533:SF174">
    <property type="entry name" value="PUROMYCIN-SENSITIVE AMINOPEPTIDASE-RELATED"/>
    <property type="match status" value="1"/>
</dbReference>
<dbReference type="InterPro" id="IPR027268">
    <property type="entry name" value="Peptidase_M4/M1_CTD_sf"/>
</dbReference>
<dbReference type="EMBL" id="RAWG01000146">
    <property type="protein sequence ID" value="RKH39955.1"/>
    <property type="molecule type" value="Genomic_DNA"/>
</dbReference>
<evidence type="ECO:0000256" key="10">
    <source>
        <dbReference type="PIRSR" id="PIRSR634016-3"/>
    </source>
</evidence>
<proteinExistence type="inferred from homology"/>
<dbReference type="InterPro" id="IPR034016">
    <property type="entry name" value="M1_APN-typ"/>
</dbReference>
<keyword evidence="8 12" id="KW-0482">Metalloprotease</keyword>
<dbReference type="Proteomes" id="UP000273405">
    <property type="component" value="Unassembled WGS sequence"/>
</dbReference>
<evidence type="ECO:0000256" key="12">
    <source>
        <dbReference type="RuleBase" id="RU364040"/>
    </source>
</evidence>
<evidence type="ECO:0000256" key="7">
    <source>
        <dbReference type="ARBA" id="ARBA00022833"/>
    </source>
</evidence>
<evidence type="ECO:0000256" key="11">
    <source>
        <dbReference type="PIRSR" id="PIRSR634016-4"/>
    </source>
</evidence>
<feature type="binding site" evidence="10">
    <location>
        <position position="347"/>
    </location>
    <ligand>
        <name>Zn(2+)</name>
        <dbReference type="ChEBI" id="CHEBI:29105"/>
        <note>catalytic</note>
    </ligand>
</feature>
<evidence type="ECO:0000256" key="2">
    <source>
        <dbReference type="ARBA" id="ARBA00010136"/>
    </source>
</evidence>
<dbReference type="RefSeq" id="WP_120627280.1">
    <property type="nucleotide sequence ID" value="NZ_RAWG01000146.1"/>
</dbReference>
<reference evidence="19" key="1">
    <citation type="submission" date="2018-09" db="EMBL/GenBank/DDBJ databases">
        <authorList>
            <person name="Livingstone P.G."/>
            <person name="Whitworth D.E."/>
        </authorList>
    </citation>
    <scope>NUCLEOTIDE SEQUENCE [LARGE SCALE GENOMIC DNA]</scope>
    <source>
        <strain evidence="19">CA040B</strain>
    </source>
</reference>
<dbReference type="GO" id="GO:0006508">
    <property type="term" value="P:proteolysis"/>
    <property type="evidence" value="ECO:0007669"/>
    <property type="project" value="UniProtKB-KW"/>
</dbReference>
<dbReference type="AlphaFoldDB" id="A0A3A8NFI4"/>
<dbReference type="Gene3D" id="1.10.390.10">
    <property type="entry name" value="Neutral Protease Domain 2"/>
    <property type="match status" value="1"/>
</dbReference>
<evidence type="ECO:0000313" key="19">
    <source>
        <dbReference type="Proteomes" id="UP000273405"/>
    </source>
</evidence>
<keyword evidence="3 12" id="KW-0031">Aminopeptidase</keyword>
<dbReference type="PRINTS" id="PR00756">
    <property type="entry name" value="ALADIPTASE"/>
</dbReference>
<dbReference type="FunFam" id="1.10.390.10:FF:000013">
    <property type="entry name" value="Aminopeptidase N"/>
    <property type="match status" value="1"/>
</dbReference>
<comment type="similarity">
    <text evidence="2 12">Belongs to the peptidase M1 family.</text>
</comment>
<dbReference type="GO" id="GO:0008270">
    <property type="term" value="F:zinc ion binding"/>
    <property type="evidence" value="ECO:0007669"/>
    <property type="project" value="UniProtKB-UniRule"/>
</dbReference>
<feature type="domain" description="ERAP1-like C-terminal" evidence="16">
    <location>
        <begin position="569"/>
        <end position="887"/>
    </location>
</feature>
<evidence type="ECO:0000256" key="5">
    <source>
        <dbReference type="ARBA" id="ARBA00022723"/>
    </source>
</evidence>
<dbReference type="SUPFAM" id="SSF63737">
    <property type="entry name" value="Leukotriene A4 hydrolase N-terminal domain"/>
    <property type="match status" value="1"/>
</dbReference>
<feature type="domain" description="Peptidase M1 membrane alanine aminopeptidase" evidence="15">
    <location>
        <begin position="272"/>
        <end position="487"/>
    </location>
</feature>
<dbReference type="GO" id="GO:0016285">
    <property type="term" value="F:alanyl aminopeptidase activity"/>
    <property type="evidence" value="ECO:0007669"/>
    <property type="project" value="UniProtKB-EC"/>
</dbReference>